<dbReference type="OrthoDB" id="10288758at2759"/>
<evidence type="ECO:0000313" key="2">
    <source>
        <dbReference type="Proteomes" id="UP000292052"/>
    </source>
</evidence>
<sequence>MGFEIRARLRYIAQYIIYINENFSAVTLASGSSQEDDTGMSYLLIEKQRLHSFCSRNCGTYARSSDLIFIKVNKFFFVCA</sequence>
<evidence type="ECO:0000313" key="1">
    <source>
        <dbReference type="EMBL" id="RZC39081.1"/>
    </source>
</evidence>
<dbReference type="EMBL" id="QDEB01037604">
    <property type="protein sequence ID" value="RZC39081.1"/>
    <property type="molecule type" value="Genomic_DNA"/>
</dbReference>
<protein>
    <submittedName>
        <fullName evidence="1">Uncharacterized protein</fullName>
    </submittedName>
</protein>
<dbReference type="Proteomes" id="UP000292052">
    <property type="component" value="Unassembled WGS sequence"/>
</dbReference>
<accession>A0A482W1N1</accession>
<dbReference type="AlphaFoldDB" id="A0A482W1N1"/>
<keyword evidence="2" id="KW-1185">Reference proteome</keyword>
<comment type="caution">
    <text evidence="1">The sequence shown here is derived from an EMBL/GenBank/DDBJ whole genome shotgun (WGS) entry which is preliminary data.</text>
</comment>
<proteinExistence type="predicted"/>
<name>A0A482W1N1_ASBVE</name>
<reference evidence="1 2" key="1">
    <citation type="submission" date="2017-03" db="EMBL/GenBank/DDBJ databases">
        <title>Genome of the blue death feigning beetle - Asbolus verrucosus.</title>
        <authorList>
            <person name="Rider S.D."/>
        </authorList>
    </citation>
    <scope>NUCLEOTIDE SEQUENCE [LARGE SCALE GENOMIC DNA]</scope>
    <source>
        <strain evidence="1">Butters</strain>
        <tissue evidence="1">Head and leg muscle</tissue>
    </source>
</reference>
<gene>
    <name evidence="1" type="ORF">BDFB_013169</name>
</gene>
<organism evidence="1 2">
    <name type="scientific">Asbolus verrucosus</name>
    <name type="common">Desert ironclad beetle</name>
    <dbReference type="NCBI Taxonomy" id="1661398"/>
    <lineage>
        <taxon>Eukaryota</taxon>
        <taxon>Metazoa</taxon>
        <taxon>Ecdysozoa</taxon>
        <taxon>Arthropoda</taxon>
        <taxon>Hexapoda</taxon>
        <taxon>Insecta</taxon>
        <taxon>Pterygota</taxon>
        <taxon>Neoptera</taxon>
        <taxon>Endopterygota</taxon>
        <taxon>Coleoptera</taxon>
        <taxon>Polyphaga</taxon>
        <taxon>Cucujiformia</taxon>
        <taxon>Tenebrionidae</taxon>
        <taxon>Pimeliinae</taxon>
        <taxon>Asbolus</taxon>
    </lineage>
</organism>